<feature type="region of interest" description="Disordered" evidence="1">
    <location>
        <begin position="815"/>
        <end position="847"/>
    </location>
</feature>
<dbReference type="Gene3D" id="2.30.29.30">
    <property type="entry name" value="Pleckstrin-homology domain (PH domain)/Phosphotyrosine-binding domain (PTB)"/>
    <property type="match status" value="1"/>
</dbReference>
<feature type="region of interest" description="Disordered" evidence="1">
    <location>
        <begin position="108"/>
        <end position="129"/>
    </location>
</feature>
<evidence type="ECO:0000313" key="3">
    <source>
        <dbReference type="EMBL" id="CAE4634477.1"/>
    </source>
</evidence>
<gene>
    <name evidence="3" type="ORF">DBRI00130_LOCUS29254</name>
</gene>
<proteinExistence type="predicted"/>
<feature type="region of interest" description="Disordered" evidence="1">
    <location>
        <begin position="1"/>
        <end position="27"/>
    </location>
</feature>
<name>A0A7S4S4N6_9STRA</name>
<feature type="region of interest" description="Disordered" evidence="1">
    <location>
        <begin position="666"/>
        <end position="717"/>
    </location>
</feature>
<dbReference type="CDD" id="cd00821">
    <property type="entry name" value="PH"/>
    <property type="match status" value="1"/>
</dbReference>
<dbReference type="SMART" id="SM00233">
    <property type="entry name" value="PH"/>
    <property type="match status" value="1"/>
</dbReference>
<feature type="region of interest" description="Disordered" evidence="1">
    <location>
        <begin position="755"/>
        <end position="789"/>
    </location>
</feature>
<dbReference type="InterPro" id="IPR001849">
    <property type="entry name" value="PH_domain"/>
</dbReference>
<feature type="region of interest" description="Disordered" evidence="1">
    <location>
        <begin position="467"/>
        <end position="487"/>
    </location>
</feature>
<feature type="region of interest" description="Disordered" evidence="1">
    <location>
        <begin position="170"/>
        <end position="260"/>
    </location>
</feature>
<protein>
    <recommendedName>
        <fullName evidence="2">PH domain-containing protein</fullName>
    </recommendedName>
</protein>
<feature type="compositionally biased region" description="Low complexity" evidence="1">
    <location>
        <begin position="180"/>
        <end position="211"/>
    </location>
</feature>
<feature type="compositionally biased region" description="Low complexity" evidence="1">
    <location>
        <begin position="230"/>
        <end position="249"/>
    </location>
</feature>
<evidence type="ECO:0000256" key="1">
    <source>
        <dbReference type="SAM" id="MobiDB-lite"/>
    </source>
</evidence>
<feature type="compositionally biased region" description="Basic and acidic residues" evidence="1">
    <location>
        <begin position="820"/>
        <end position="835"/>
    </location>
</feature>
<dbReference type="AlphaFoldDB" id="A0A7S4S4N6"/>
<sequence>MKRSITRSPSTPTTPTETTTALAQRQESHRVYIQRFAPRSSNRNSSGNPADGAIIATSAAIRLTGMAKCKDVTQLLRKKFGLPPLLSPSPLPQSRGNPALNRINRRLEQVRGSSSHSASSPSKQEDMTMDGKYGEADVLVLVGTLYNLPKNYVQFEHEYDETDDLVDESKMSGMAQQKVTPAPTTPAAAAATPPRRRSSSSGWPTWSSPSRQLSSGDGNTNEFTSKPYRQQHPSSSSLQSSPSRRNAPNPTAPPTTYQVSNEPFNIIRTLLPHENPLSVKDEMMHLLLQKSKTAELEMGVAQEQNMQRNKKTPSIRWFFQPGLPKENNDNEMKLIQHIPSFVDVDGYCTTTESDEEEVEEEDQDEVLHRMRDSSSRAIPSSFSPVLHPPQLHFQHASKNSSSLQKERHLLSILSRQESAIDNHCVSGYLLCRSKRDPCVWKRVHCVLTDDKLWYVSRMKDLDGVETARDVEETEQPSLPNRGRGRKQVPRIGKHHVIRLSRSLLIQPSNVSKGNMIEHDLLQLSRAPYSFEICTAKGTSHVFRAKSRAVQLRWIQCLSDRIVQCHENNYMELAELIVSEETNARWGRMESASVSPVLEYASSSKRKVAVRRTEDGRNLWSIAPKKKDGVLPEVMRFGMEVGEYKELCRHVDNLIPKQQNRVVVASSGAITNSGSGSGGRQRNRRRKVMNGGAYSTTRSEKSGGGASATSSTHDDVKPDITPEQIAIVHATWDAAQYIYSKSERVATILSNIHPKMKNDVKDSNNTNITSRVDASEEEEKNQEYESCGEDAVTQNEVEILQKHIWCQMEEYQQKRQTQRQSRIDDGGNESKEKDKASSTTKSTGVASMIPPMDLFDKLLGEFQSLAVTLEGSQQPQTHSRSHQCSHQAVGMVHACGDIADISAGAVV</sequence>
<evidence type="ECO:0000259" key="2">
    <source>
        <dbReference type="PROSITE" id="PS50003"/>
    </source>
</evidence>
<accession>A0A7S4S4N6</accession>
<feature type="compositionally biased region" description="Polar residues" evidence="1">
    <location>
        <begin position="762"/>
        <end position="771"/>
    </location>
</feature>
<dbReference type="EMBL" id="HBNS01037454">
    <property type="protein sequence ID" value="CAE4634477.1"/>
    <property type="molecule type" value="Transcribed_RNA"/>
</dbReference>
<reference evidence="3" key="1">
    <citation type="submission" date="2021-01" db="EMBL/GenBank/DDBJ databases">
        <authorList>
            <person name="Corre E."/>
            <person name="Pelletier E."/>
            <person name="Niang G."/>
            <person name="Scheremetjew M."/>
            <person name="Finn R."/>
            <person name="Kale V."/>
            <person name="Holt S."/>
            <person name="Cochrane G."/>
            <person name="Meng A."/>
            <person name="Brown T."/>
            <person name="Cohen L."/>
        </authorList>
    </citation>
    <scope>NUCLEOTIDE SEQUENCE</scope>
    <source>
        <strain evidence="3">GSO104</strain>
    </source>
</reference>
<dbReference type="SUPFAM" id="SSF50729">
    <property type="entry name" value="PH domain-like"/>
    <property type="match status" value="1"/>
</dbReference>
<feature type="compositionally biased region" description="Low complexity" evidence="1">
    <location>
        <begin position="1"/>
        <end position="20"/>
    </location>
</feature>
<dbReference type="InterPro" id="IPR011993">
    <property type="entry name" value="PH-like_dom_sf"/>
</dbReference>
<feature type="compositionally biased region" description="Polar residues" evidence="1">
    <location>
        <begin position="212"/>
        <end position="228"/>
    </location>
</feature>
<organism evidence="3">
    <name type="scientific">Ditylum brightwellii</name>
    <dbReference type="NCBI Taxonomy" id="49249"/>
    <lineage>
        <taxon>Eukaryota</taxon>
        <taxon>Sar</taxon>
        <taxon>Stramenopiles</taxon>
        <taxon>Ochrophyta</taxon>
        <taxon>Bacillariophyta</taxon>
        <taxon>Mediophyceae</taxon>
        <taxon>Lithodesmiophycidae</taxon>
        <taxon>Lithodesmiales</taxon>
        <taxon>Lithodesmiaceae</taxon>
        <taxon>Ditylum</taxon>
    </lineage>
</organism>
<feature type="compositionally biased region" description="Low complexity" evidence="1">
    <location>
        <begin position="113"/>
        <end position="122"/>
    </location>
</feature>
<feature type="domain" description="PH" evidence="2">
    <location>
        <begin position="422"/>
        <end position="562"/>
    </location>
</feature>
<dbReference type="PROSITE" id="PS50003">
    <property type="entry name" value="PH_DOMAIN"/>
    <property type="match status" value="1"/>
</dbReference>